<sequence>MLRGYFDGRFDQMIYESERRILARFLAAWLSAWIGMRLLHIRPNIPKAQVIADRRATSYIQSAESSSLEAKEGDELRARTTPPLAGKTMDLTLYAVTRALDVVVGELWSTRKARRVATGRWTRLESFIGRTADAGVFAFSSGMVMWAWFYRPDRLPRAYNEWIQEVAQVDDRLVEALRKVRSGEFIYGKETGQAPLLQGMCKEHSWPLEWGDPAITTPIPCEMVHMGVGPSCELHAASRFARTFRFALATYLPLNVIMRIRTPSRGAFIQALKDATRSSAFLGAFVNERDRRTETIYPEVADEKYLLLMALKLLLLNEAP</sequence>
<organism evidence="1 2">
    <name type="scientific">Glutinoglossum americanum</name>
    <dbReference type="NCBI Taxonomy" id="1670608"/>
    <lineage>
        <taxon>Eukaryota</taxon>
        <taxon>Fungi</taxon>
        <taxon>Dikarya</taxon>
        <taxon>Ascomycota</taxon>
        <taxon>Pezizomycotina</taxon>
        <taxon>Geoglossomycetes</taxon>
        <taxon>Geoglossales</taxon>
        <taxon>Geoglossaceae</taxon>
        <taxon>Glutinoglossum</taxon>
    </lineage>
</organism>
<accession>A0A9P8I2S2</accession>
<dbReference type="PANTHER" id="PTHR12459:SF15">
    <property type="entry name" value="TRANSMEMBRANE PROTEIN 135"/>
    <property type="match status" value="1"/>
</dbReference>
<evidence type="ECO:0000313" key="2">
    <source>
        <dbReference type="Proteomes" id="UP000698800"/>
    </source>
</evidence>
<dbReference type="OrthoDB" id="4021778at2759"/>
<reference evidence="1" key="1">
    <citation type="submission" date="2021-03" db="EMBL/GenBank/DDBJ databases">
        <title>Comparative genomics and phylogenomic investigation of the class Geoglossomycetes provide insights into ecological specialization and systematics.</title>
        <authorList>
            <person name="Melie T."/>
            <person name="Pirro S."/>
            <person name="Miller A.N."/>
            <person name="Quandt A."/>
        </authorList>
    </citation>
    <scope>NUCLEOTIDE SEQUENCE</scope>
    <source>
        <strain evidence="1">GBOQ0MN5Z8</strain>
    </source>
</reference>
<proteinExistence type="predicted"/>
<dbReference type="InterPro" id="IPR026749">
    <property type="entry name" value="Tmem135"/>
</dbReference>
<gene>
    <name evidence="1" type="ORF">FGG08_001090</name>
</gene>
<dbReference type="Proteomes" id="UP000698800">
    <property type="component" value="Unassembled WGS sequence"/>
</dbReference>
<name>A0A9P8I2S2_9PEZI</name>
<evidence type="ECO:0000313" key="1">
    <source>
        <dbReference type="EMBL" id="KAH0544861.1"/>
    </source>
</evidence>
<dbReference type="PANTHER" id="PTHR12459">
    <property type="entry name" value="TRANSMEMBRANE PROTEIN 135-RELATED"/>
    <property type="match status" value="1"/>
</dbReference>
<dbReference type="AlphaFoldDB" id="A0A9P8I2S2"/>
<keyword evidence="2" id="KW-1185">Reference proteome</keyword>
<protein>
    <submittedName>
        <fullName evidence="1">Uncharacterized protein</fullName>
    </submittedName>
</protein>
<dbReference type="EMBL" id="JAGHQL010000013">
    <property type="protein sequence ID" value="KAH0544861.1"/>
    <property type="molecule type" value="Genomic_DNA"/>
</dbReference>
<comment type="caution">
    <text evidence="1">The sequence shown here is derived from an EMBL/GenBank/DDBJ whole genome shotgun (WGS) entry which is preliminary data.</text>
</comment>